<evidence type="ECO:0000256" key="1">
    <source>
        <dbReference type="ARBA" id="ARBA00005417"/>
    </source>
</evidence>
<evidence type="ECO:0000256" key="4">
    <source>
        <dbReference type="ARBA" id="ARBA00022840"/>
    </source>
</evidence>
<dbReference type="GeneID" id="79843698"/>
<keyword evidence="2" id="KW-0813">Transport</keyword>
<dbReference type="STRING" id="1261.HMPREF3195_01111"/>
<evidence type="ECO:0000313" key="6">
    <source>
        <dbReference type="EMBL" id="KXI12050.1"/>
    </source>
</evidence>
<dbReference type="EMBL" id="LSQZ01000060">
    <property type="protein sequence ID" value="KXI12050.1"/>
    <property type="molecule type" value="Genomic_DNA"/>
</dbReference>
<dbReference type="InterPro" id="IPR017871">
    <property type="entry name" value="ABC_transporter-like_CS"/>
</dbReference>
<evidence type="ECO:0000313" key="9">
    <source>
        <dbReference type="Proteomes" id="UP000255101"/>
    </source>
</evidence>
<proteinExistence type="inferred from homology"/>
<dbReference type="InterPro" id="IPR027417">
    <property type="entry name" value="P-loop_NTPase"/>
</dbReference>
<dbReference type="Proteomes" id="UP000070326">
    <property type="component" value="Unassembled WGS sequence"/>
</dbReference>
<name>A0A135YRQ4_9FIRM</name>
<dbReference type="PROSITE" id="PS50893">
    <property type="entry name" value="ABC_TRANSPORTER_2"/>
    <property type="match status" value="1"/>
</dbReference>
<dbReference type="Proteomes" id="UP000255101">
    <property type="component" value="Unassembled WGS sequence"/>
</dbReference>
<dbReference type="PANTHER" id="PTHR43335">
    <property type="entry name" value="ABC TRANSPORTER, ATP-BINDING PROTEIN"/>
    <property type="match status" value="1"/>
</dbReference>
<dbReference type="GO" id="GO:0005524">
    <property type="term" value="F:ATP binding"/>
    <property type="evidence" value="ECO:0007669"/>
    <property type="project" value="UniProtKB-KW"/>
</dbReference>
<evidence type="ECO:0000259" key="5">
    <source>
        <dbReference type="PROSITE" id="PS50893"/>
    </source>
</evidence>
<dbReference type="GO" id="GO:0016887">
    <property type="term" value="F:ATP hydrolysis activity"/>
    <property type="evidence" value="ECO:0007669"/>
    <property type="project" value="InterPro"/>
</dbReference>
<dbReference type="Pfam" id="PF00005">
    <property type="entry name" value="ABC_tran"/>
    <property type="match status" value="1"/>
</dbReference>
<dbReference type="SUPFAM" id="SSF52540">
    <property type="entry name" value="P-loop containing nucleoside triphosphate hydrolases"/>
    <property type="match status" value="1"/>
</dbReference>
<accession>A0A135YRQ4</accession>
<dbReference type="EMBL" id="UGTB01000004">
    <property type="protein sequence ID" value="SUB61935.1"/>
    <property type="molecule type" value="Genomic_DNA"/>
</dbReference>
<keyword evidence="3" id="KW-0547">Nucleotide-binding</keyword>
<dbReference type="PROSITE" id="PS00211">
    <property type="entry name" value="ABC_TRANSPORTER_1"/>
    <property type="match status" value="1"/>
</dbReference>
<protein>
    <submittedName>
        <fullName evidence="7">Methionine import ATP-binding protein MetN 2</fullName>
        <ecNumber evidence="7">3.6.3.-</ecNumber>
    </submittedName>
    <submittedName>
        <fullName evidence="6">Mutacin ABC transporter, ATP-binding protein MutF family protein</fullName>
    </submittedName>
</protein>
<dbReference type="EC" id="3.6.3.-" evidence="7"/>
<keyword evidence="7" id="KW-0378">Hydrolase</keyword>
<sequence>MDYILQTTNLEKVYGKQKAAENINLSIKKGDIYGLIGKNGAGKTTILRMLANLAEPSSGEILFYGKRRKEAMHLNTNIGALIEEPGIFPNLSAWDNLHLKAIAQGVTRKGHENELLHLVGLENVGKKKTKGFSLGMRQRLGIALAMVGNPDLVLLDEPINGLDPQGIVEIRELILKLNREKISHL</sequence>
<keyword evidence="4 6" id="KW-0067">ATP-binding</keyword>
<dbReference type="InterPro" id="IPR003593">
    <property type="entry name" value="AAA+_ATPase"/>
</dbReference>
<dbReference type="PANTHER" id="PTHR43335:SF8">
    <property type="entry name" value="ABC TRANSPORTER, ATP-BINDING PROTEIN"/>
    <property type="match status" value="1"/>
</dbReference>
<reference evidence="7 9" key="2">
    <citation type="submission" date="2018-06" db="EMBL/GenBank/DDBJ databases">
        <authorList>
            <consortium name="Pathogen Informatics"/>
            <person name="Doyle S."/>
        </authorList>
    </citation>
    <scope>NUCLEOTIDE SEQUENCE [LARGE SCALE GENOMIC DNA]</scope>
    <source>
        <strain evidence="7 9">NCTC11460</strain>
    </source>
</reference>
<organism evidence="6 8">
    <name type="scientific">Peptostreptococcus anaerobius</name>
    <dbReference type="NCBI Taxonomy" id="1261"/>
    <lineage>
        <taxon>Bacteria</taxon>
        <taxon>Bacillati</taxon>
        <taxon>Bacillota</taxon>
        <taxon>Clostridia</taxon>
        <taxon>Peptostreptococcales</taxon>
        <taxon>Peptostreptococcaceae</taxon>
        <taxon>Peptostreptococcus</taxon>
    </lineage>
</organism>
<dbReference type="InterPro" id="IPR003439">
    <property type="entry name" value="ABC_transporter-like_ATP-bd"/>
</dbReference>
<evidence type="ECO:0000313" key="8">
    <source>
        <dbReference type="Proteomes" id="UP000070326"/>
    </source>
</evidence>
<dbReference type="RefSeq" id="WP_002842925.1">
    <property type="nucleotide sequence ID" value="NZ_CAMPYD010000003.1"/>
</dbReference>
<reference evidence="6 8" key="1">
    <citation type="submission" date="2016-02" db="EMBL/GenBank/DDBJ databases">
        <authorList>
            <person name="Wen L."/>
            <person name="He K."/>
            <person name="Yang H."/>
        </authorList>
    </citation>
    <scope>NUCLEOTIDE SEQUENCE [LARGE SCALE GENOMIC DNA]</scope>
    <source>
        <strain evidence="6 8">MJR8628A</strain>
    </source>
</reference>
<dbReference type="AlphaFoldDB" id="A0A135YRQ4"/>
<dbReference type="eggNOG" id="COG1131">
    <property type="taxonomic scope" value="Bacteria"/>
</dbReference>
<feature type="domain" description="ABC transporter" evidence="5">
    <location>
        <begin position="5"/>
        <end position="185"/>
    </location>
</feature>
<evidence type="ECO:0000256" key="3">
    <source>
        <dbReference type="ARBA" id="ARBA00022741"/>
    </source>
</evidence>
<gene>
    <name evidence="7" type="primary">metN2_1</name>
    <name evidence="6" type="ORF">HMPREF3195_01111</name>
    <name evidence="7" type="ORF">NCTC11460_01927</name>
</gene>
<dbReference type="SMART" id="SM00382">
    <property type="entry name" value="AAA"/>
    <property type="match status" value="1"/>
</dbReference>
<evidence type="ECO:0000313" key="7">
    <source>
        <dbReference type="EMBL" id="SUB61935.1"/>
    </source>
</evidence>
<dbReference type="PATRIC" id="fig|1261.3.peg.82"/>
<evidence type="ECO:0000256" key="2">
    <source>
        <dbReference type="ARBA" id="ARBA00022448"/>
    </source>
</evidence>
<dbReference type="Gene3D" id="3.40.50.300">
    <property type="entry name" value="P-loop containing nucleotide triphosphate hydrolases"/>
    <property type="match status" value="1"/>
</dbReference>
<comment type="similarity">
    <text evidence="1">Belongs to the ABC transporter superfamily.</text>
</comment>